<name>A0AAD5UYS5_9APHY</name>
<dbReference type="PANTHER" id="PTHR43941:SF12">
    <property type="entry name" value="CRESTIN"/>
    <property type="match status" value="1"/>
</dbReference>
<comment type="caution">
    <text evidence="3">The sequence shown here is derived from an EMBL/GenBank/DDBJ whole genome shotgun (WGS) entry which is preliminary data.</text>
</comment>
<feature type="coiled-coil region" evidence="1">
    <location>
        <begin position="108"/>
        <end position="142"/>
    </location>
</feature>
<feature type="coiled-coil region" evidence="1">
    <location>
        <begin position="326"/>
        <end position="463"/>
    </location>
</feature>
<feature type="compositionally biased region" description="Pro residues" evidence="2">
    <location>
        <begin position="723"/>
        <end position="737"/>
    </location>
</feature>
<proteinExistence type="predicted"/>
<protein>
    <submittedName>
        <fullName evidence="3">Uncharacterized protein</fullName>
    </submittedName>
</protein>
<feature type="coiled-coil region" evidence="1">
    <location>
        <begin position="203"/>
        <end position="286"/>
    </location>
</feature>
<feature type="region of interest" description="Disordered" evidence="2">
    <location>
        <begin position="860"/>
        <end position="880"/>
    </location>
</feature>
<organism evidence="3 4">
    <name type="scientific">Meripilus lineatus</name>
    <dbReference type="NCBI Taxonomy" id="2056292"/>
    <lineage>
        <taxon>Eukaryota</taxon>
        <taxon>Fungi</taxon>
        <taxon>Dikarya</taxon>
        <taxon>Basidiomycota</taxon>
        <taxon>Agaricomycotina</taxon>
        <taxon>Agaricomycetes</taxon>
        <taxon>Polyporales</taxon>
        <taxon>Meripilaceae</taxon>
        <taxon>Meripilus</taxon>
    </lineage>
</organism>
<evidence type="ECO:0000313" key="4">
    <source>
        <dbReference type="Proteomes" id="UP001212997"/>
    </source>
</evidence>
<evidence type="ECO:0000256" key="2">
    <source>
        <dbReference type="SAM" id="MobiDB-lite"/>
    </source>
</evidence>
<feature type="coiled-coil region" evidence="1">
    <location>
        <begin position="665"/>
        <end position="692"/>
    </location>
</feature>
<dbReference type="PANTHER" id="PTHR43941">
    <property type="entry name" value="STRUCTURAL MAINTENANCE OF CHROMOSOMES PROTEIN 2"/>
    <property type="match status" value="1"/>
</dbReference>
<accession>A0AAD5UYS5</accession>
<dbReference type="SUPFAM" id="SSF57997">
    <property type="entry name" value="Tropomyosin"/>
    <property type="match status" value="1"/>
</dbReference>
<evidence type="ECO:0000313" key="3">
    <source>
        <dbReference type="EMBL" id="KAJ3479675.1"/>
    </source>
</evidence>
<dbReference type="Proteomes" id="UP001212997">
    <property type="component" value="Unassembled WGS sequence"/>
</dbReference>
<dbReference type="AlphaFoldDB" id="A0AAD5UYS5"/>
<feature type="coiled-coil region" evidence="1">
    <location>
        <begin position="528"/>
        <end position="555"/>
    </location>
</feature>
<dbReference type="Gene3D" id="1.10.287.1490">
    <property type="match status" value="1"/>
</dbReference>
<keyword evidence="1" id="KW-0175">Coiled coil</keyword>
<evidence type="ECO:0000256" key="1">
    <source>
        <dbReference type="SAM" id="Coils"/>
    </source>
</evidence>
<gene>
    <name evidence="3" type="ORF">NLI96_g8890</name>
</gene>
<feature type="compositionally biased region" description="Polar residues" evidence="2">
    <location>
        <begin position="751"/>
        <end position="767"/>
    </location>
</feature>
<dbReference type="EMBL" id="JANAWD010000424">
    <property type="protein sequence ID" value="KAJ3479675.1"/>
    <property type="molecule type" value="Genomic_DNA"/>
</dbReference>
<keyword evidence="4" id="KW-1185">Reference proteome</keyword>
<sequence length="899" mass="99105">MSTHLDTTFLKKIQGTGFMPFKEKVEASLAFGRPPPKPVPLSIEAQRISRMNLELLEDNVAADEKIASLETQIEQGRVVLAQKHARICTLKGQLDSSRTQCILLESQLGEQTKNAGAYKLRIKDLEKELGDARTNITVLEAEVIDKEADVEVLRNHKDMMYAVETELLTALRDECRELDAVRKAHALEISGMKGRLIWMKEDKEQVEKALGEESARLAGVQAELKDTKEKLQVEQDKAKELRDANEALGGEIAELKWSLEEKNYELGQAKERIAGLESSLKDVEDGLVVAQGTIAKQCEEFAQASADHEAVEAKLTTQCTDLTTSLENTEAELVDVKSKLEAAEGHLIAIEEFVCEQEVELLQKGEEIARLRKQVVDEREQARADVEVKDGEIAELQNELGGMQTELEETRNGWKQDSDDLKEKLGDTEGELQGLRDDFGAFKEEAQRKEVSLEGRIATLENEVQVKDAALAERDNRINDLITEANAQDVTIQSTIVALLEMDRSRGDQRAAGLAELQTVRDNFGVFREVAQANETELEGRIRSLEDDIKVKDAELDVTHSKVKELENIITSLITEANAKDSTIQNTIVASILAARSLEQQQKEGLGREAVLESKVEELTNGLGDKDKELEITRTRLETSDNKVVELTIQLENASGRSEELCALNEDKDRAIEGSRDEISQLKARILKLESRLASPEPSVATPEPQLRATAPSFSPSVGQPSVDPPQLRPSAPPFVPSPLRVTQLRAGVVESTSRPRGQPAVNTPLSPITFVPRQGLPPPPFIPTTVHTPPIGPYPSPPPSIGPRRFPTPPFVPPAMTFIPNFSYSTHNPTYWTPPVRENTYGTVRMDTDVRAGDAGVFSPMNAQAGRQGPTGPSPLAHPITELSVTSIPSTDRNKASL</sequence>
<feature type="region of interest" description="Disordered" evidence="2">
    <location>
        <begin position="693"/>
        <end position="770"/>
    </location>
</feature>
<reference evidence="3" key="1">
    <citation type="submission" date="2022-07" db="EMBL/GenBank/DDBJ databases">
        <title>Genome Sequence of Physisporinus lineatus.</title>
        <authorList>
            <person name="Buettner E."/>
        </authorList>
    </citation>
    <scope>NUCLEOTIDE SEQUENCE</scope>
    <source>
        <strain evidence="3">VT162</strain>
    </source>
</reference>